<dbReference type="PANTHER" id="PTHR42884:SF14">
    <property type="entry name" value="NEUROENDOCRINE CONVERTASE 1"/>
    <property type="match status" value="1"/>
</dbReference>
<evidence type="ECO:0000256" key="12">
    <source>
        <dbReference type="PIRSR" id="PIRSR615500-1"/>
    </source>
</evidence>
<evidence type="ECO:0000256" key="5">
    <source>
        <dbReference type="ARBA" id="ARBA00022801"/>
    </source>
</evidence>
<feature type="domain" description="P/Homo B" evidence="15">
    <location>
        <begin position="487"/>
        <end position="623"/>
    </location>
</feature>
<organism evidence="16 17">
    <name type="scientific">Dermatophagoides farinae</name>
    <name type="common">American house dust mite</name>
    <dbReference type="NCBI Taxonomy" id="6954"/>
    <lineage>
        <taxon>Eukaryota</taxon>
        <taxon>Metazoa</taxon>
        <taxon>Ecdysozoa</taxon>
        <taxon>Arthropoda</taxon>
        <taxon>Chelicerata</taxon>
        <taxon>Arachnida</taxon>
        <taxon>Acari</taxon>
        <taxon>Acariformes</taxon>
        <taxon>Sarcoptiformes</taxon>
        <taxon>Astigmata</taxon>
        <taxon>Psoroptidia</taxon>
        <taxon>Analgoidea</taxon>
        <taxon>Pyroglyphidae</taxon>
        <taxon>Dermatophagoidinae</taxon>
        <taxon>Dermatophagoides</taxon>
    </lineage>
</organism>
<dbReference type="PANTHER" id="PTHR42884">
    <property type="entry name" value="PROPROTEIN CONVERTASE SUBTILISIN/KEXIN-RELATED"/>
    <property type="match status" value="1"/>
</dbReference>
<evidence type="ECO:0000256" key="2">
    <source>
        <dbReference type="ARBA" id="ARBA00022670"/>
    </source>
</evidence>
<evidence type="ECO:0000256" key="14">
    <source>
        <dbReference type="SAM" id="SignalP"/>
    </source>
</evidence>
<keyword evidence="9" id="KW-0325">Glycoprotein</keyword>
<dbReference type="GO" id="GO:0004252">
    <property type="term" value="F:serine-type endopeptidase activity"/>
    <property type="evidence" value="ECO:0007669"/>
    <property type="project" value="UniProtKB-UniRule"/>
</dbReference>
<evidence type="ECO:0000256" key="3">
    <source>
        <dbReference type="ARBA" id="ARBA00022685"/>
    </source>
</evidence>
<keyword evidence="3" id="KW-0165">Cleavage on pair of basic residues</keyword>
<feature type="chain" id="PRO_5037094303" description="furin" evidence="14">
    <location>
        <begin position="22"/>
        <end position="667"/>
    </location>
</feature>
<dbReference type="PROSITE" id="PS00136">
    <property type="entry name" value="SUBTILASE_ASP"/>
    <property type="match status" value="1"/>
</dbReference>
<dbReference type="GO" id="GO:0005737">
    <property type="term" value="C:cytoplasm"/>
    <property type="evidence" value="ECO:0007669"/>
    <property type="project" value="UniProtKB-ARBA"/>
</dbReference>
<dbReference type="SUPFAM" id="SSF54897">
    <property type="entry name" value="Protease propeptides/inhibitors"/>
    <property type="match status" value="1"/>
</dbReference>
<dbReference type="InterPro" id="IPR034182">
    <property type="entry name" value="Kexin/furin"/>
</dbReference>
<comment type="similarity">
    <text evidence="1">Belongs to the peptidase S8 family. Furin subfamily.</text>
</comment>
<proteinExistence type="inferred from homology"/>
<keyword evidence="6 13" id="KW-0720">Serine protease</keyword>
<dbReference type="PROSITE" id="PS51892">
    <property type="entry name" value="SUBTILASE"/>
    <property type="match status" value="1"/>
</dbReference>
<dbReference type="Pfam" id="PF16470">
    <property type="entry name" value="S8_pro-domain"/>
    <property type="match status" value="1"/>
</dbReference>
<evidence type="ECO:0000256" key="13">
    <source>
        <dbReference type="PROSITE-ProRule" id="PRU01240"/>
    </source>
</evidence>
<dbReference type="InterPro" id="IPR000209">
    <property type="entry name" value="Peptidase_S8/S53_dom"/>
</dbReference>
<dbReference type="Gene3D" id="2.60.120.260">
    <property type="entry name" value="Galactose-binding domain-like"/>
    <property type="match status" value="1"/>
</dbReference>
<evidence type="ECO:0000313" key="17">
    <source>
        <dbReference type="Proteomes" id="UP000790347"/>
    </source>
</evidence>
<keyword evidence="7" id="KW-0106">Calcium</keyword>
<dbReference type="InterPro" id="IPR023827">
    <property type="entry name" value="Peptidase_S8_Asp-AS"/>
</dbReference>
<dbReference type="GO" id="GO:0043005">
    <property type="term" value="C:neuron projection"/>
    <property type="evidence" value="ECO:0007669"/>
    <property type="project" value="TreeGrafter"/>
</dbReference>
<dbReference type="InterPro" id="IPR015500">
    <property type="entry name" value="Peptidase_S8_subtilisin-rel"/>
</dbReference>
<dbReference type="EMBL" id="ASGP02000008">
    <property type="protein sequence ID" value="KAH9493576.1"/>
    <property type="molecule type" value="Genomic_DNA"/>
</dbReference>
<dbReference type="PROSITE" id="PS00138">
    <property type="entry name" value="SUBTILASE_SER"/>
    <property type="match status" value="1"/>
</dbReference>
<keyword evidence="4 14" id="KW-0732">Signal</keyword>
<dbReference type="InterPro" id="IPR023828">
    <property type="entry name" value="Peptidase_S8_Ser-AS"/>
</dbReference>
<gene>
    <name evidence="16" type="primary">PCSK1</name>
    <name evidence="16" type="ORF">DERF_014314</name>
</gene>
<keyword evidence="8" id="KW-0865">Zymogen</keyword>
<dbReference type="AlphaFoldDB" id="A0A922HNT9"/>
<evidence type="ECO:0000256" key="10">
    <source>
        <dbReference type="ARBA" id="ARBA00035756"/>
    </source>
</evidence>
<accession>A0A922HNT9</accession>
<dbReference type="Proteomes" id="UP000790347">
    <property type="component" value="Unassembled WGS sequence"/>
</dbReference>
<dbReference type="Gene3D" id="3.40.50.200">
    <property type="entry name" value="Peptidase S8/S53 domain"/>
    <property type="match status" value="1"/>
</dbReference>
<dbReference type="PRINTS" id="PR00723">
    <property type="entry name" value="SUBTILISIN"/>
</dbReference>
<dbReference type="GO" id="GO:0005615">
    <property type="term" value="C:extracellular space"/>
    <property type="evidence" value="ECO:0007669"/>
    <property type="project" value="TreeGrafter"/>
</dbReference>
<dbReference type="InterPro" id="IPR032815">
    <property type="entry name" value="S8_pro-domain"/>
</dbReference>
<evidence type="ECO:0000256" key="1">
    <source>
        <dbReference type="ARBA" id="ARBA00005325"/>
    </source>
</evidence>
<dbReference type="GO" id="GO:0016020">
    <property type="term" value="C:membrane"/>
    <property type="evidence" value="ECO:0007669"/>
    <property type="project" value="TreeGrafter"/>
</dbReference>
<evidence type="ECO:0000256" key="8">
    <source>
        <dbReference type="ARBA" id="ARBA00023145"/>
    </source>
</evidence>
<reference evidence="16" key="2">
    <citation type="journal article" date="2022" name="Res Sq">
        <title>Comparative Genomics Reveals Insights into the Divergent Evolution of Astigmatic Mites and Household Pest Adaptations.</title>
        <authorList>
            <person name="Xiong Q."/>
            <person name="Wan A.T.-Y."/>
            <person name="Liu X.-Y."/>
            <person name="Fung C.S.-H."/>
            <person name="Xiao X."/>
            <person name="Malainual N."/>
            <person name="Hou J."/>
            <person name="Wang L."/>
            <person name="Wang M."/>
            <person name="Yang K."/>
            <person name="Cui Y."/>
            <person name="Leung E."/>
            <person name="Nong W."/>
            <person name="Shin S.-K."/>
            <person name="Au S."/>
            <person name="Jeong K.Y."/>
            <person name="Chew F.T."/>
            <person name="Hui J."/>
            <person name="Leung T.F."/>
            <person name="Tungtrongchitr A."/>
            <person name="Zhong N."/>
            <person name="Liu Z."/>
            <person name="Tsui S."/>
        </authorList>
    </citation>
    <scope>NUCLEOTIDE SEQUENCE</scope>
    <source>
        <strain evidence="16">Derf</strain>
        <tissue evidence="16">Whole organism</tissue>
    </source>
</reference>
<evidence type="ECO:0000256" key="4">
    <source>
        <dbReference type="ARBA" id="ARBA00022729"/>
    </source>
</evidence>
<evidence type="ECO:0000256" key="7">
    <source>
        <dbReference type="ARBA" id="ARBA00022837"/>
    </source>
</evidence>
<evidence type="ECO:0000259" key="15">
    <source>
        <dbReference type="PROSITE" id="PS51829"/>
    </source>
</evidence>
<feature type="active site" description="Charge relay system" evidence="12 13">
    <location>
        <position position="411"/>
    </location>
</feature>
<feature type="active site" description="Charge relay system" evidence="12 13">
    <location>
        <position position="237"/>
    </location>
</feature>
<dbReference type="SUPFAM" id="SSF49785">
    <property type="entry name" value="Galactose-binding domain-like"/>
    <property type="match status" value="1"/>
</dbReference>
<keyword evidence="2 13" id="KW-0645">Protease</keyword>
<dbReference type="InterPro" id="IPR036852">
    <property type="entry name" value="Peptidase_S8/S53_dom_sf"/>
</dbReference>
<dbReference type="InterPro" id="IPR008979">
    <property type="entry name" value="Galactose-bd-like_sf"/>
</dbReference>
<feature type="signal peptide" evidence="14">
    <location>
        <begin position="1"/>
        <end position="21"/>
    </location>
</feature>
<evidence type="ECO:0000256" key="9">
    <source>
        <dbReference type="ARBA" id="ARBA00023180"/>
    </source>
</evidence>
<dbReference type="InterPro" id="IPR022398">
    <property type="entry name" value="Peptidase_S8_His-AS"/>
</dbReference>
<dbReference type="PROSITE" id="PS00137">
    <property type="entry name" value="SUBTILASE_HIS"/>
    <property type="match status" value="1"/>
</dbReference>
<evidence type="ECO:0000256" key="11">
    <source>
        <dbReference type="ARBA" id="ARBA00038993"/>
    </source>
</evidence>
<protein>
    <recommendedName>
        <fullName evidence="11">furin</fullName>
        <ecNumber evidence="11">3.4.21.75</ecNumber>
    </recommendedName>
</protein>
<evidence type="ECO:0000313" key="16">
    <source>
        <dbReference type="EMBL" id="KAH9493576.1"/>
    </source>
</evidence>
<dbReference type="PROSITE" id="PS51829">
    <property type="entry name" value="P_HOMO_B"/>
    <property type="match status" value="1"/>
</dbReference>
<dbReference type="GO" id="GO:0016486">
    <property type="term" value="P:peptide hormone processing"/>
    <property type="evidence" value="ECO:0007669"/>
    <property type="project" value="TreeGrafter"/>
</dbReference>
<sequence>MNRFDLIYLILAIHLNTAALAENYQNIWAVRIDGDVYKAKDVARSNNFEFIRKASFSLDAFDDIYILRHKDLPNNHRMKRQAVEHDQILKNDSSIIWFEQQRSAIRVKRSAIFPSPSKSNRSISQNEKLRNLWDTTRQFMFSFGMNQNEVRHQFNDELWPSQWHIHSSGFSRFDHGITRVWDMGFTGKGVVVTILDDGLEWNHSDLHANYDHNASYDMNDDDPDPTPRYDLFNSNSHGTRCAGVVSMIPQNRKCGVGAAYHARIGGIRCLDGDVSDIVEANSLAFRNDYIDIYSASWGPSDDGLTVDGPKMLAQMALERGVAHGRKGKGNIYVWASGNGGSRGDNCNCDGYVSSIYTISINSVSESGHFPWYAEKCSSTLAAAFSSGAFSDKKIATTDIHNTCTREHSGTSAAAPLAAAILALVLEANPNLTWRDVQHLIVCTSEFSPLLDERGWRKNGAGFLYNSRFGFGLLMAQSLIQMAIRWDPVPEKYICIVQPKQLFPQEISTKGDMLRVYFMLEQNQGICPIRFLEHVQVKITLETTRRGNSRMFMFSPQDTMSILMYPRLKDNSRQGFRNWNLTSVHYWGENPVGLWRLYIQNSQKDGSILKLTNVQLILHGIRQPGGCFNHRPFRRYLNEDLITQVTAPVAEFNENSPEQFDAFFDNYE</sequence>
<comment type="caution">
    <text evidence="16">The sequence shown here is derived from an EMBL/GenBank/DDBJ whole genome shotgun (WGS) entry which is preliminary data.</text>
</comment>
<feature type="active site" description="Charge relay system" evidence="12 13">
    <location>
        <position position="196"/>
    </location>
</feature>
<dbReference type="GO" id="GO:0012505">
    <property type="term" value="C:endomembrane system"/>
    <property type="evidence" value="ECO:0007669"/>
    <property type="project" value="UniProtKB-ARBA"/>
</dbReference>
<dbReference type="InterPro" id="IPR002884">
    <property type="entry name" value="P_dom"/>
</dbReference>
<dbReference type="CDD" id="cd04059">
    <property type="entry name" value="Peptidases_S8_Protein_convertases_Kexins_Furin-like"/>
    <property type="match status" value="1"/>
</dbReference>
<dbReference type="InterPro" id="IPR038466">
    <property type="entry name" value="S8_pro-domain_sf"/>
</dbReference>
<name>A0A922HNT9_DERFA</name>
<keyword evidence="17" id="KW-1185">Reference proteome</keyword>
<dbReference type="FunFam" id="3.40.50.200:FF:000001">
    <property type="entry name" value="Furin 2, isoform B"/>
    <property type="match status" value="1"/>
</dbReference>
<dbReference type="Gene3D" id="3.30.70.850">
    <property type="entry name" value="Peptidase S8, pro-domain"/>
    <property type="match status" value="1"/>
</dbReference>
<reference evidence="16" key="1">
    <citation type="submission" date="2013-05" db="EMBL/GenBank/DDBJ databases">
        <authorList>
            <person name="Yim A.K.Y."/>
            <person name="Chan T.F."/>
            <person name="Ji K.M."/>
            <person name="Liu X.Y."/>
            <person name="Zhou J.W."/>
            <person name="Li R.Q."/>
            <person name="Yang K.Y."/>
            <person name="Li J."/>
            <person name="Li M."/>
            <person name="Law P.T.W."/>
            <person name="Wu Y.L."/>
            <person name="Cai Z.L."/>
            <person name="Qin H."/>
            <person name="Bao Y."/>
            <person name="Leung R.K.K."/>
            <person name="Ng P.K.S."/>
            <person name="Zou J."/>
            <person name="Zhong X.J."/>
            <person name="Ran P.X."/>
            <person name="Zhong N.S."/>
            <person name="Liu Z.G."/>
            <person name="Tsui S.K.W."/>
        </authorList>
    </citation>
    <scope>NUCLEOTIDE SEQUENCE</scope>
    <source>
        <strain evidence="16">Derf</strain>
        <tissue evidence="16">Whole organism</tissue>
    </source>
</reference>
<keyword evidence="5 13" id="KW-0378">Hydrolase</keyword>
<dbReference type="EC" id="3.4.21.75" evidence="11"/>
<dbReference type="Pfam" id="PF00082">
    <property type="entry name" value="Peptidase_S8"/>
    <property type="match status" value="1"/>
</dbReference>
<dbReference type="Pfam" id="PF01483">
    <property type="entry name" value="P_proprotein"/>
    <property type="match status" value="1"/>
</dbReference>
<evidence type="ECO:0000256" key="6">
    <source>
        <dbReference type="ARBA" id="ARBA00022825"/>
    </source>
</evidence>
<comment type="catalytic activity">
    <reaction evidence="10">
        <text>Release of mature proteins from their proproteins by cleavage of -Arg-Xaa-Yaa-Arg-|-Zaa- bonds, where Xaa can be any amino acid and Yaa is Arg or Lys. Releases albumin, complement component C3 and von Willebrand factor from their respective precursors.</text>
        <dbReference type="EC" id="3.4.21.75"/>
    </reaction>
</comment>
<dbReference type="SUPFAM" id="SSF52743">
    <property type="entry name" value="Subtilisin-like"/>
    <property type="match status" value="1"/>
</dbReference>